<evidence type="ECO:0000256" key="1">
    <source>
        <dbReference type="SAM" id="MobiDB-lite"/>
    </source>
</evidence>
<feature type="compositionally biased region" description="Basic and acidic residues" evidence="1">
    <location>
        <begin position="35"/>
        <end position="47"/>
    </location>
</feature>
<name>A0A1E5KXC4_9ENTE</name>
<feature type="region of interest" description="Disordered" evidence="1">
    <location>
        <begin position="25"/>
        <end position="66"/>
    </location>
</feature>
<proteinExistence type="predicted"/>
<keyword evidence="3" id="KW-1185">Reference proteome</keyword>
<comment type="caution">
    <text evidence="2">The sequence shown here is derived from an EMBL/GenBank/DDBJ whole genome shotgun (WGS) entry which is preliminary data.</text>
</comment>
<evidence type="ECO:0008006" key="4">
    <source>
        <dbReference type="Google" id="ProtNLM"/>
    </source>
</evidence>
<protein>
    <recommendedName>
        <fullName evidence="4">DUF1795 domain-containing protein</fullName>
    </recommendedName>
</protein>
<dbReference type="Proteomes" id="UP000095256">
    <property type="component" value="Unassembled WGS sequence"/>
</dbReference>
<dbReference type="OrthoDB" id="2554669at2"/>
<organism evidence="2 3">
    <name type="scientific">Enterococcus rivorum</name>
    <dbReference type="NCBI Taxonomy" id="762845"/>
    <lineage>
        <taxon>Bacteria</taxon>
        <taxon>Bacillati</taxon>
        <taxon>Bacillota</taxon>
        <taxon>Bacilli</taxon>
        <taxon>Lactobacillales</taxon>
        <taxon>Enterococcaceae</taxon>
        <taxon>Enterococcus</taxon>
    </lineage>
</organism>
<evidence type="ECO:0000313" key="2">
    <source>
        <dbReference type="EMBL" id="OEH82515.1"/>
    </source>
</evidence>
<dbReference type="RefSeq" id="WP_069698512.1">
    <property type="nucleotide sequence ID" value="NZ_JAGGMA010000028.1"/>
</dbReference>
<dbReference type="EMBL" id="MIEK01000021">
    <property type="protein sequence ID" value="OEH82515.1"/>
    <property type="molecule type" value="Genomic_DNA"/>
</dbReference>
<dbReference type="PROSITE" id="PS51257">
    <property type="entry name" value="PROKAR_LIPOPROTEIN"/>
    <property type="match status" value="1"/>
</dbReference>
<gene>
    <name evidence="2" type="ORF">BCR26_13150</name>
</gene>
<sequence length="211" mass="23896">MKKSIALMLGISFLILGISGCVPGKGQVDSTSKSIQKEKRKLEKQDKDDELQTQTSSTTDEEEIKEEVECVAPNGEKFQYGLLKGWREYPEFESINPVASFVITNYKTFMGAIIDSKEDIVDFAAFENMMVEQMALRAGEEILTTPIELNGMKGSVASFEAEIEGANIHYVVYYLESKDNYIQLLTWVSKSMFKDHEEQMKQIAMTFKPID</sequence>
<accession>A0A1E5KXC4</accession>
<dbReference type="AlphaFoldDB" id="A0A1E5KXC4"/>
<dbReference type="Gene3D" id="3.40.1000.10">
    <property type="entry name" value="Mog1/PsbP, alpha/beta/alpha sandwich"/>
    <property type="match status" value="1"/>
</dbReference>
<evidence type="ECO:0000313" key="3">
    <source>
        <dbReference type="Proteomes" id="UP000095256"/>
    </source>
</evidence>
<reference evidence="2 3" key="1">
    <citation type="submission" date="2016-09" db="EMBL/GenBank/DDBJ databases">
        <authorList>
            <person name="Capua I."/>
            <person name="De Benedictis P."/>
            <person name="Joannis T."/>
            <person name="Lombin L.H."/>
            <person name="Cattoli G."/>
        </authorList>
    </citation>
    <scope>NUCLEOTIDE SEQUENCE [LARGE SCALE GENOMIC DNA]</scope>
    <source>
        <strain evidence="2 3">LMG 25899</strain>
    </source>
</reference>